<dbReference type="GO" id="GO:0003677">
    <property type="term" value="F:DNA binding"/>
    <property type="evidence" value="ECO:0007669"/>
    <property type="project" value="UniProtKB-UniRule"/>
</dbReference>
<dbReference type="AlphaFoldDB" id="A0A239WC63"/>
<dbReference type="InterPro" id="IPR009057">
    <property type="entry name" value="Homeodomain-like_sf"/>
</dbReference>
<dbReference type="PANTHER" id="PTHR43479">
    <property type="entry name" value="ACREF/ENVCD OPERON REPRESSOR-RELATED"/>
    <property type="match status" value="1"/>
</dbReference>
<dbReference type="Gene3D" id="1.10.357.10">
    <property type="entry name" value="Tetracycline Repressor, domain 2"/>
    <property type="match status" value="1"/>
</dbReference>
<dbReference type="PROSITE" id="PS50977">
    <property type="entry name" value="HTH_TETR_2"/>
    <property type="match status" value="1"/>
</dbReference>
<dbReference type="RefSeq" id="WP_095121283.1">
    <property type="nucleotide sequence ID" value="NZ_LT906454.1"/>
</dbReference>
<evidence type="ECO:0000256" key="1">
    <source>
        <dbReference type="ARBA" id="ARBA00023125"/>
    </source>
</evidence>
<dbReference type="OrthoDB" id="9810250at2"/>
<sequence length="168" mass="20118">MDKRVIKTKKAIKDAFIELRQDRPIEKIYVETLCRKAMINKSTFYRYYMDIYDLVDHLQEEALEPIRRYVIANPITEEDMPTFVEDMEVTISQVYAENSGLFSNQDETFEKTVQLYQETISEELPEKIQLRLSFAVGGAYAILKNNQYRLNEQQRLFLYEQFKRIFLD</sequence>
<evidence type="ECO:0000256" key="2">
    <source>
        <dbReference type="PROSITE-ProRule" id="PRU00335"/>
    </source>
</evidence>
<evidence type="ECO:0000313" key="5">
    <source>
        <dbReference type="Proteomes" id="UP000215144"/>
    </source>
</evidence>
<dbReference type="KEGG" id="saco:SAME_00092"/>
<dbReference type="InterPro" id="IPR001647">
    <property type="entry name" value="HTH_TetR"/>
</dbReference>
<dbReference type="Proteomes" id="UP000215144">
    <property type="component" value="Chromosome 1"/>
</dbReference>
<gene>
    <name evidence="4" type="ORF">SAMEA4504048_00092</name>
</gene>
<proteinExistence type="predicted"/>
<keyword evidence="1 2" id="KW-0238">DNA-binding</keyword>
<name>A0A239WC63_STRAI</name>
<protein>
    <submittedName>
        <fullName evidence="4">TetR family transcriptional regulator</fullName>
    </submittedName>
</protein>
<dbReference type="EMBL" id="LT906454">
    <property type="protein sequence ID" value="SNV31982.1"/>
    <property type="molecule type" value="Genomic_DNA"/>
</dbReference>
<dbReference type="SUPFAM" id="SSF46689">
    <property type="entry name" value="Homeodomain-like"/>
    <property type="match status" value="1"/>
</dbReference>
<evidence type="ECO:0000313" key="4">
    <source>
        <dbReference type="EMBL" id="SNV31982.1"/>
    </source>
</evidence>
<feature type="DNA-binding region" description="H-T-H motif" evidence="2">
    <location>
        <begin position="29"/>
        <end position="48"/>
    </location>
</feature>
<dbReference type="InterPro" id="IPR050624">
    <property type="entry name" value="HTH-type_Tx_Regulator"/>
</dbReference>
<evidence type="ECO:0000259" key="3">
    <source>
        <dbReference type="PROSITE" id="PS50977"/>
    </source>
</evidence>
<dbReference type="PANTHER" id="PTHR43479:SF7">
    <property type="entry name" value="TETR-FAMILY TRANSCRIPTIONAL REGULATOR"/>
    <property type="match status" value="1"/>
</dbReference>
<organism evidence="4 5">
    <name type="scientific">Streptococcus acidominimus</name>
    <dbReference type="NCBI Taxonomy" id="1326"/>
    <lineage>
        <taxon>Bacteria</taxon>
        <taxon>Bacillati</taxon>
        <taxon>Bacillota</taxon>
        <taxon>Bacilli</taxon>
        <taxon>Lactobacillales</taxon>
        <taxon>Streptococcaceae</taxon>
        <taxon>Streptococcus</taxon>
    </lineage>
</organism>
<feature type="domain" description="HTH tetR-type" evidence="3">
    <location>
        <begin position="6"/>
        <end position="66"/>
    </location>
</feature>
<accession>A0A239WC63</accession>
<reference evidence="4 5" key="1">
    <citation type="submission" date="2017-06" db="EMBL/GenBank/DDBJ databases">
        <authorList>
            <consortium name="Pathogen Informatics"/>
        </authorList>
    </citation>
    <scope>NUCLEOTIDE SEQUENCE [LARGE SCALE GENOMIC DNA]</scope>
    <source>
        <strain evidence="4 5">NCTC11291</strain>
    </source>
</reference>